<reference evidence="1" key="2">
    <citation type="journal article" date="2018" name="Food Control">
        <title>Characterization of Lactococcus lactis isolates from herbs, fruits and vegetables for use as biopreservatives against Listeria monocytogenes in cheese.</title>
        <authorList>
            <person name="Ho V."/>
            <person name="Lo R."/>
            <person name="Bansal N."/>
            <person name="Turner M.S."/>
        </authorList>
    </citation>
    <scope>NUCLEOTIDE SEQUENCE</scope>
    <source>
        <strain evidence="1">537</strain>
    </source>
</reference>
<reference evidence="1" key="1">
    <citation type="submission" date="2017-01" db="EMBL/GenBank/DDBJ databases">
        <authorList>
            <person name="Lo R."/>
        </authorList>
    </citation>
    <scope>NUCLEOTIDE SEQUENCE</scope>
    <source>
        <strain evidence="1">537</strain>
    </source>
</reference>
<sequence length="104" mass="11810">MHHHYTGRRKVNGKFKCPKCKSNNIQLWSNDNNLKTKKSTSLNLNFLKPFTVFNHKEKTVKKKSKGKMAAALMTGGASLLVTGTKDNKGRELYCNNCGHLWKSK</sequence>
<dbReference type="Proteomes" id="UP000225275">
    <property type="component" value="Unassembled WGS sequence"/>
</dbReference>
<dbReference type="AlphaFoldDB" id="A0AAP8E0X5"/>
<dbReference type="EMBL" id="MTJS01000002">
    <property type="protein sequence ID" value="PFG88783.1"/>
    <property type="molecule type" value="Genomic_DNA"/>
</dbReference>
<evidence type="ECO:0000313" key="2">
    <source>
        <dbReference type="Proteomes" id="UP000225275"/>
    </source>
</evidence>
<evidence type="ECO:0000313" key="1">
    <source>
        <dbReference type="EMBL" id="PFG88783.1"/>
    </source>
</evidence>
<protein>
    <submittedName>
        <fullName evidence="1">Uncharacterized protein</fullName>
    </submittedName>
</protein>
<gene>
    <name evidence="1" type="ORF">BW154_04610</name>
</gene>
<dbReference type="RefSeq" id="WP_058217137.1">
    <property type="nucleotide sequence ID" value="NZ_JAOWLS010000003.1"/>
</dbReference>
<comment type="caution">
    <text evidence="1">The sequence shown here is derived from an EMBL/GenBank/DDBJ whole genome shotgun (WGS) entry which is preliminary data.</text>
</comment>
<proteinExistence type="predicted"/>
<organism evidence="1 2">
    <name type="scientific">Lactococcus lactis</name>
    <dbReference type="NCBI Taxonomy" id="1358"/>
    <lineage>
        <taxon>Bacteria</taxon>
        <taxon>Bacillati</taxon>
        <taxon>Bacillota</taxon>
        <taxon>Bacilli</taxon>
        <taxon>Lactobacillales</taxon>
        <taxon>Streptococcaceae</taxon>
        <taxon>Lactococcus</taxon>
    </lineage>
</organism>
<name>A0AAP8E0X5_9LACT</name>
<accession>A0AAP8E0X5</accession>